<dbReference type="Proteomes" id="UP000326554">
    <property type="component" value="Unassembled WGS sequence"/>
</dbReference>
<dbReference type="AlphaFoldDB" id="A0A5J5GF50"/>
<proteinExistence type="predicted"/>
<comment type="caution">
    <text evidence="1">The sequence shown here is derived from an EMBL/GenBank/DDBJ whole genome shotgun (WGS) entry which is preliminary data.</text>
</comment>
<evidence type="ECO:0008006" key="3">
    <source>
        <dbReference type="Google" id="ProtNLM"/>
    </source>
</evidence>
<protein>
    <recommendedName>
        <fullName evidence="3">Flagellar protein FlgN</fullName>
    </recommendedName>
</protein>
<evidence type="ECO:0000313" key="1">
    <source>
        <dbReference type="EMBL" id="KAA9006731.1"/>
    </source>
</evidence>
<accession>A0A5J5GF50</accession>
<dbReference type="EMBL" id="VYQE01000004">
    <property type="protein sequence ID" value="KAA9006731.1"/>
    <property type="molecule type" value="Genomic_DNA"/>
</dbReference>
<keyword evidence="2" id="KW-1185">Reference proteome</keyword>
<organism evidence="1 2">
    <name type="scientific">Histidinibacterium aquaticum</name>
    <dbReference type="NCBI Taxonomy" id="2613962"/>
    <lineage>
        <taxon>Bacteria</taxon>
        <taxon>Pseudomonadati</taxon>
        <taxon>Pseudomonadota</taxon>
        <taxon>Alphaproteobacteria</taxon>
        <taxon>Rhodobacterales</taxon>
        <taxon>Paracoccaceae</taxon>
        <taxon>Histidinibacterium</taxon>
    </lineage>
</organism>
<sequence>MTQSWQIPMTHEARALFELLHRERKLLLGGDFRAISSILDEKRELAEAASDNTPAPDVLRRLNELLTTNQALLQAALAGTRDATRRIAALEQAAKHLTTYAQDGKKERLATELGSFARRA</sequence>
<reference evidence="1 2" key="1">
    <citation type="submission" date="2019-09" db="EMBL/GenBank/DDBJ databases">
        <authorList>
            <person name="Park J.-S."/>
            <person name="Choi H.-J."/>
        </authorList>
    </citation>
    <scope>NUCLEOTIDE SEQUENCE [LARGE SCALE GENOMIC DNA]</scope>
    <source>
        <strain evidence="1 2">176SS1-4</strain>
    </source>
</reference>
<dbReference type="RefSeq" id="WP_150445749.1">
    <property type="nucleotide sequence ID" value="NZ_VYQE01000004.1"/>
</dbReference>
<name>A0A5J5GF50_9RHOB</name>
<gene>
    <name evidence="1" type="ORF">F3S47_13180</name>
</gene>
<evidence type="ECO:0000313" key="2">
    <source>
        <dbReference type="Proteomes" id="UP000326554"/>
    </source>
</evidence>